<reference evidence="3" key="1">
    <citation type="submission" date="2020-06" db="EMBL/GenBank/DDBJ databases">
        <title>Nostoc edaphicum CCNP1411 genome.</title>
        <authorList>
            <person name="Fidor A."/>
            <person name="Grabski M."/>
            <person name="Gawor J."/>
            <person name="Gromadka R."/>
            <person name="Wegrzyn G."/>
            <person name="Mazur-Marzec H."/>
        </authorList>
    </citation>
    <scope>NUCLEOTIDE SEQUENCE [LARGE SCALE GENOMIC DNA]</scope>
    <source>
        <strain evidence="3">CCNP1411</strain>
    </source>
</reference>
<sequence>MSKRQNAIAPLHNSNAIALHKSSRHCEEERGSNRNIFNTQRVYAIAPLHNPNAIAHRPYPSTPVNSLKSPALP</sequence>
<gene>
    <name evidence="2" type="ORF">HUN01_22450</name>
</gene>
<evidence type="ECO:0000256" key="1">
    <source>
        <dbReference type="SAM" id="MobiDB-lite"/>
    </source>
</evidence>
<dbReference type="KEGG" id="ned:HUN01_22450"/>
<evidence type="ECO:0000313" key="3">
    <source>
        <dbReference type="Proteomes" id="UP000514713"/>
    </source>
</evidence>
<dbReference type="EMBL" id="CP054698">
    <property type="protein sequence ID" value="QMS90213.1"/>
    <property type="molecule type" value="Genomic_DNA"/>
</dbReference>
<evidence type="ECO:0000313" key="2">
    <source>
        <dbReference type="EMBL" id="QMS90213.1"/>
    </source>
</evidence>
<name>A0A7D7LCS9_9NOSO</name>
<dbReference type="RefSeq" id="WP_181928052.1">
    <property type="nucleotide sequence ID" value="NZ_CP054698.1"/>
</dbReference>
<organism evidence="2 3">
    <name type="scientific">Nostoc edaphicum CCNP1411</name>
    <dbReference type="NCBI Taxonomy" id="1472755"/>
    <lineage>
        <taxon>Bacteria</taxon>
        <taxon>Bacillati</taxon>
        <taxon>Cyanobacteriota</taxon>
        <taxon>Cyanophyceae</taxon>
        <taxon>Nostocales</taxon>
        <taxon>Nostocaceae</taxon>
        <taxon>Nostoc</taxon>
    </lineage>
</organism>
<feature type="region of interest" description="Disordered" evidence="1">
    <location>
        <begin position="52"/>
        <end position="73"/>
    </location>
</feature>
<dbReference type="AlphaFoldDB" id="A0A7D7LCS9"/>
<dbReference type="Proteomes" id="UP000514713">
    <property type="component" value="Chromosome"/>
</dbReference>
<feature type="compositionally biased region" description="Polar residues" evidence="1">
    <location>
        <begin position="62"/>
        <end position="73"/>
    </location>
</feature>
<accession>A0A7D7LCS9</accession>
<protein>
    <submittedName>
        <fullName evidence="2">Uncharacterized protein</fullName>
    </submittedName>
</protein>
<keyword evidence="3" id="KW-1185">Reference proteome</keyword>
<proteinExistence type="predicted"/>